<dbReference type="PANTHER" id="PTHR47027:SF20">
    <property type="entry name" value="REVERSE TRANSCRIPTASE-LIKE PROTEIN WITH RNA-DIRECTED DNA POLYMERASE DOMAIN"/>
    <property type="match status" value="1"/>
</dbReference>
<evidence type="ECO:0008006" key="2">
    <source>
        <dbReference type="Google" id="ProtNLM"/>
    </source>
</evidence>
<sequence>MKINMNKTEILMCSKETEEVNIHIKDIPIKQTKTFKYLGSCITEDGKSTSDVRQRIGQAKAAFHKKKTLFCSNNMNIELRKQLIKSLVWSVALYGAETWTVSKNDKKRIEVFEMWCWRTIRRG</sequence>
<organism evidence="1">
    <name type="scientific">Cacopsylla melanoneura</name>
    <dbReference type="NCBI Taxonomy" id="428564"/>
    <lineage>
        <taxon>Eukaryota</taxon>
        <taxon>Metazoa</taxon>
        <taxon>Ecdysozoa</taxon>
        <taxon>Arthropoda</taxon>
        <taxon>Hexapoda</taxon>
        <taxon>Insecta</taxon>
        <taxon>Pterygota</taxon>
        <taxon>Neoptera</taxon>
        <taxon>Paraneoptera</taxon>
        <taxon>Hemiptera</taxon>
        <taxon>Sternorrhyncha</taxon>
        <taxon>Psylloidea</taxon>
        <taxon>Psyllidae</taxon>
        <taxon>Psyllinae</taxon>
        <taxon>Cacopsylla</taxon>
    </lineage>
</organism>
<dbReference type="PANTHER" id="PTHR47027">
    <property type="entry name" value="REVERSE TRANSCRIPTASE DOMAIN-CONTAINING PROTEIN"/>
    <property type="match status" value="1"/>
</dbReference>
<reference evidence="1" key="1">
    <citation type="submission" date="2021-05" db="EMBL/GenBank/DDBJ databases">
        <authorList>
            <person name="Alioto T."/>
            <person name="Alioto T."/>
            <person name="Gomez Garrido J."/>
        </authorList>
    </citation>
    <scope>NUCLEOTIDE SEQUENCE</scope>
</reference>
<name>A0A8D8UXP4_9HEMI</name>
<dbReference type="EMBL" id="HBUF01347449">
    <property type="protein sequence ID" value="CAG6710787.1"/>
    <property type="molecule type" value="Transcribed_RNA"/>
</dbReference>
<evidence type="ECO:0000313" key="1">
    <source>
        <dbReference type="EMBL" id="CAG6710787.1"/>
    </source>
</evidence>
<dbReference type="AlphaFoldDB" id="A0A8D8UXP4"/>
<protein>
    <recommendedName>
        <fullName evidence="2">Reverse transcriptase</fullName>
    </recommendedName>
</protein>
<proteinExistence type="predicted"/>
<accession>A0A8D8UXP4</accession>